<evidence type="ECO:0000313" key="2">
    <source>
        <dbReference type="Proteomes" id="UP000327167"/>
    </source>
</evidence>
<gene>
    <name evidence="1" type="ORF">PS655_05870</name>
</gene>
<dbReference type="EMBL" id="CABVHJ010000033">
    <property type="protein sequence ID" value="VVN46450.1"/>
    <property type="molecule type" value="Genomic_DNA"/>
</dbReference>
<dbReference type="Proteomes" id="UP000327167">
    <property type="component" value="Unassembled WGS sequence"/>
</dbReference>
<proteinExistence type="predicted"/>
<accession>A0A5E6XZ16</accession>
<sequence>MFLVANPGSAPFVPTETPLNYFHVTYTPISEDTDELITDRVFVAHLSLQQSTTDGIGSPIDGALGKLVIYDNKDGTVHTPSNSLVPGTTQLIKSNAQGLFDLYICAGSTEVFGDVHLDLVGSEDLSAGTLVVNKLARPDSGVRAPHLPSSLVDASTEATVIGYIPDVSSGYSRGTQFVVVGSHVDNDKKISTYLTTLYYHDRSSWASSDSRFEVPITMFKKPEAPGTKGDAVRNEVSYIVLQSENRMNQSSAEIMEVWRSDTTIAPDVPPAGNPNIDAPTFIGSTKPNEVDPSMCLQGLQVRLDLSQQTNLQPGMEVTAKIILSGWAANGHPIPKQGVATCTVTLTDSQIRDGYVVARFMPSDTAGYRDDQATGHLGNITAFYWVGAQPHPDLTSQSVKNKFYSSGIGSRN</sequence>
<reference evidence="1 2" key="1">
    <citation type="submission" date="2019-09" db="EMBL/GenBank/DDBJ databases">
        <authorList>
            <person name="Chandra G."/>
            <person name="Truman W A."/>
        </authorList>
    </citation>
    <scope>NUCLEOTIDE SEQUENCE [LARGE SCALE GENOMIC DNA]</scope>
    <source>
        <strain evidence="1">PS655</strain>
    </source>
</reference>
<evidence type="ECO:0000313" key="1">
    <source>
        <dbReference type="EMBL" id="VVN46450.1"/>
    </source>
</evidence>
<protein>
    <submittedName>
        <fullName evidence="1">Uncharacterized protein</fullName>
    </submittedName>
</protein>
<organism evidence="1 2">
    <name type="scientific">Pseudomonas fluorescens</name>
    <dbReference type="NCBI Taxonomy" id="294"/>
    <lineage>
        <taxon>Bacteria</taxon>
        <taxon>Pseudomonadati</taxon>
        <taxon>Pseudomonadota</taxon>
        <taxon>Gammaproteobacteria</taxon>
        <taxon>Pseudomonadales</taxon>
        <taxon>Pseudomonadaceae</taxon>
        <taxon>Pseudomonas</taxon>
    </lineage>
</organism>
<name>A0A5E6XZ16_PSEFL</name>
<dbReference type="AlphaFoldDB" id="A0A5E6XZ16"/>